<evidence type="ECO:0000256" key="1">
    <source>
        <dbReference type="ARBA" id="ARBA00023110"/>
    </source>
</evidence>
<dbReference type="InterPro" id="IPR029000">
    <property type="entry name" value="Cyclophilin-like_dom_sf"/>
</dbReference>
<dbReference type="EC" id="5.2.1.8" evidence="3"/>
<proteinExistence type="inferred from homology"/>
<evidence type="ECO:0000256" key="2">
    <source>
        <dbReference type="ARBA" id="ARBA00023235"/>
    </source>
</evidence>
<dbReference type="SUPFAM" id="SSF50891">
    <property type="entry name" value="Cyclophilin-like"/>
    <property type="match status" value="1"/>
</dbReference>
<dbReference type="GO" id="GO:0003755">
    <property type="term" value="F:peptidyl-prolyl cis-trans isomerase activity"/>
    <property type="evidence" value="ECO:0007669"/>
    <property type="project" value="UniProtKB-UniRule"/>
</dbReference>
<keyword evidence="2 3" id="KW-0413">Isomerase</keyword>
<sequence length="205" mass="23556">MFLCLFFLLFAQEQELKIERILNKNSKPEERIEIAKKYKDVDIEIKEPLKILIKTNKGEFLCELYPQYAPKTVKNFVKLSKLGFYDGLIFHRYVPDFVIQGGDPYGTGYGNAGYNIPLEINEKAKHVEGALGIARAQDPNSGSCQFYITLKETPHLDGNYTVFGKVIKGMDVVKKLRKGDIIEKIEIMEDTQKIKMKEKVKNVEK</sequence>
<dbReference type="PANTHER" id="PTHR45625:SF4">
    <property type="entry name" value="PEPTIDYLPROLYL ISOMERASE DOMAIN AND WD REPEAT-CONTAINING PROTEIN 1"/>
    <property type="match status" value="1"/>
</dbReference>
<dbReference type="PROSITE" id="PS50072">
    <property type="entry name" value="CSA_PPIASE_2"/>
    <property type="match status" value="1"/>
</dbReference>
<comment type="catalytic activity">
    <reaction evidence="3">
        <text>[protein]-peptidylproline (omega=180) = [protein]-peptidylproline (omega=0)</text>
        <dbReference type="Rhea" id="RHEA:16237"/>
        <dbReference type="Rhea" id="RHEA-COMP:10747"/>
        <dbReference type="Rhea" id="RHEA-COMP:10748"/>
        <dbReference type="ChEBI" id="CHEBI:83833"/>
        <dbReference type="ChEBI" id="CHEBI:83834"/>
        <dbReference type="EC" id="5.2.1.8"/>
    </reaction>
</comment>
<dbReference type="AlphaFoldDB" id="A0A7V3ZT92"/>
<evidence type="ECO:0000259" key="4">
    <source>
        <dbReference type="PROSITE" id="PS50072"/>
    </source>
</evidence>
<feature type="domain" description="PPIase cyclophilin-type" evidence="4">
    <location>
        <begin position="58"/>
        <end position="178"/>
    </location>
</feature>
<dbReference type="PRINTS" id="PR00153">
    <property type="entry name" value="CSAPPISMRASE"/>
</dbReference>
<dbReference type="Pfam" id="PF00160">
    <property type="entry name" value="Pro_isomerase"/>
    <property type="match status" value="1"/>
</dbReference>
<dbReference type="InterPro" id="IPR002130">
    <property type="entry name" value="Cyclophilin-type_PPIase_dom"/>
</dbReference>
<gene>
    <name evidence="5" type="ORF">ENU72_02660</name>
</gene>
<evidence type="ECO:0000313" key="5">
    <source>
        <dbReference type="EMBL" id="HGK53907.1"/>
    </source>
</evidence>
<accession>A0A7V3ZT92</accession>
<dbReference type="EMBL" id="DTDP01000117">
    <property type="protein sequence ID" value="HGK53907.1"/>
    <property type="molecule type" value="Genomic_DNA"/>
</dbReference>
<dbReference type="CDD" id="cd00317">
    <property type="entry name" value="cyclophilin"/>
    <property type="match status" value="1"/>
</dbReference>
<name>A0A7V3ZT92_UNCW3</name>
<keyword evidence="1 3" id="KW-0697">Rotamase</keyword>
<comment type="similarity">
    <text evidence="3">Belongs to the cyclophilin-type PPIase family.</text>
</comment>
<dbReference type="Gene3D" id="2.40.100.10">
    <property type="entry name" value="Cyclophilin-like"/>
    <property type="match status" value="1"/>
</dbReference>
<protein>
    <recommendedName>
        <fullName evidence="3">Peptidyl-prolyl cis-trans isomerase</fullName>
        <shortName evidence="3">PPIase</shortName>
        <ecNumber evidence="3">5.2.1.8</ecNumber>
    </recommendedName>
</protein>
<organism evidence="5">
    <name type="scientific">candidate division WOR-3 bacterium</name>
    <dbReference type="NCBI Taxonomy" id="2052148"/>
    <lineage>
        <taxon>Bacteria</taxon>
        <taxon>Bacteria division WOR-3</taxon>
    </lineage>
</organism>
<dbReference type="PANTHER" id="PTHR45625">
    <property type="entry name" value="PEPTIDYL-PROLYL CIS-TRANS ISOMERASE-RELATED"/>
    <property type="match status" value="1"/>
</dbReference>
<evidence type="ECO:0000256" key="3">
    <source>
        <dbReference type="RuleBase" id="RU363019"/>
    </source>
</evidence>
<comment type="caution">
    <text evidence="5">The sequence shown here is derived from an EMBL/GenBank/DDBJ whole genome shotgun (WGS) entry which is preliminary data.</text>
</comment>
<reference evidence="5" key="1">
    <citation type="journal article" date="2020" name="mSystems">
        <title>Genome- and Community-Level Interaction Insights into Carbon Utilization and Element Cycling Functions of Hydrothermarchaeota in Hydrothermal Sediment.</title>
        <authorList>
            <person name="Zhou Z."/>
            <person name="Liu Y."/>
            <person name="Xu W."/>
            <person name="Pan J."/>
            <person name="Luo Z.H."/>
            <person name="Li M."/>
        </authorList>
    </citation>
    <scope>NUCLEOTIDE SEQUENCE [LARGE SCALE GENOMIC DNA]</scope>
    <source>
        <strain evidence="5">SpSt-695</strain>
    </source>
</reference>
<dbReference type="InterPro" id="IPR044666">
    <property type="entry name" value="Cyclophilin_A-like"/>
</dbReference>
<comment type="function">
    <text evidence="3">PPIases accelerate the folding of proteins. It catalyzes the cis-trans isomerization of proline imidic peptide bonds in oligopeptides.</text>
</comment>